<proteinExistence type="predicted"/>
<organism evidence="2 3">
    <name type="scientific">Microbotryum saponariae</name>
    <dbReference type="NCBI Taxonomy" id="289078"/>
    <lineage>
        <taxon>Eukaryota</taxon>
        <taxon>Fungi</taxon>
        <taxon>Dikarya</taxon>
        <taxon>Basidiomycota</taxon>
        <taxon>Pucciniomycotina</taxon>
        <taxon>Microbotryomycetes</taxon>
        <taxon>Microbotryales</taxon>
        <taxon>Microbotryaceae</taxon>
        <taxon>Microbotryum</taxon>
    </lineage>
</organism>
<keyword evidence="3" id="KW-1185">Reference proteome</keyword>
<evidence type="ECO:0000313" key="2">
    <source>
        <dbReference type="EMBL" id="SCZ93053.1"/>
    </source>
</evidence>
<protein>
    <submittedName>
        <fullName evidence="2">BZ3500_MvSof-1268-A1-R1_Chr6-2g08431 protein</fullName>
    </submittedName>
</protein>
<evidence type="ECO:0000313" key="3">
    <source>
        <dbReference type="Proteomes" id="UP000249723"/>
    </source>
</evidence>
<dbReference type="OrthoDB" id="10670565at2759"/>
<dbReference type="EMBL" id="FMWP01000047">
    <property type="protein sequence ID" value="SCZ93053.1"/>
    <property type="molecule type" value="Genomic_DNA"/>
</dbReference>
<reference evidence="3" key="1">
    <citation type="submission" date="2016-10" db="EMBL/GenBank/DDBJ databases">
        <authorList>
            <person name="Jeantristanb JTB J.-T."/>
            <person name="Ricardo R."/>
        </authorList>
    </citation>
    <scope>NUCLEOTIDE SEQUENCE [LARGE SCALE GENOMIC DNA]</scope>
</reference>
<dbReference type="AlphaFoldDB" id="A0A2X0LQJ5"/>
<sequence length="259" mass="28123">MPGVFRSLPGSSAGAAQFGERPHTWSSFRLPPCVVSALSAPHSGDHLIVDPDVVLEKAVGFACKYCGSGRLRRSGAIKHAASRKHRAKASRLGQGHGAVSAPALAKYSFPTSTDEQRVDSTELGSEQGMWEQDTYPTPGRAIGSFRPPENDPAVILAAMGIPATPHVVQAAQVSGFVDYVETIQADTHVRFSGYRSLARQGLLEDPDMKERPGLLRYHITHARMIEVLLEEMTMLKEAVLELSATDLKINQASRKKIQK</sequence>
<feature type="region of interest" description="Disordered" evidence="1">
    <location>
        <begin position="110"/>
        <end position="133"/>
    </location>
</feature>
<name>A0A2X0LQJ5_9BASI</name>
<accession>A0A2X0LQJ5</accession>
<evidence type="ECO:0000256" key="1">
    <source>
        <dbReference type="SAM" id="MobiDB-lite"/>
    </source>
</evidence>
<gene>
    <name evidence="2" type="ORF">BZ3500_MVSOF-1268-A1-R1_CHR6-2G08431</name>
</gene>
<dbReference type="Proteomes" id="UP000249723">
    <property type="component" value="Unassembled WGS sequence"/>
</dbReference>